<dbReference type="Pfam" id="PF14388">
    <property type="entry name" value="DUF4419"/>
    <property type="match status" value="1"/>
</dbReference>
<dbReference type="Proteomes" id="UP000663881">
    <property type="component" value="Unassembled WGS sequence"/>
</dbReference>
<evidence type="ECO:0000256" key="1">
    <source>
        <dbReference type="SAM" id="MobiDB-lite"/>
    </source>
</evidence>
<sequence>MKFSSIQSKTSVKEYWLNNIKQEDNQLFRQSTEKYESLYTIVNGPHTNLSSNAILESFLWAYYRHHDIVLSPDDMWLLVCMFFAQHVNENAEQLRSNFVEHNKGTMTLTTNNFDDKYDWDEFYDQMKKEIAKNTKNNICQLLTADFSTTGKVESILSTACIMNTFKFYFEYQREICICGIRQVHFMGTLNDWQSLRIKTEQLKLFTDEKFHGYLIGVLSIFDQFIETYKEQISQEDNIPNTLNSDDSRQFATNSYQPFSDIPISIQCESDSHNEEVGSEEPHSDQFLSTLCYPAPASEVCALSNGNSINKDIDDKIQCNIDELKSIDPLENDYPSNSKNFYGINTWSLARVCLNDSNESLPKYYIRNQSRATISMSDEQEHQIALHDLINMCAGSDDGQQYWFHATSWNKAQNFIETGPQMDNKLSDYSSHGAYYLNPCYYDCYDWLITRNSVFKGYHAMLIYKFNPEDLSENGETPDKKQWKKNVKKLKESSSKKNVEKRKATSSKNNRDWSLVPQDANPGNFSKNHQIKARTTSQGKPAMQLVIHTQSMCKKIHSHLVACIFYQNISSNKSQYEYQYTAQDFLKKSSPVLSSSQNNTLLNSQQHEKQQETNDLNENNRKNKFRPHKSKKNHRMQDKQQ</sequence>
<reference evidence="2" key="1">
    <citation type="submission" date="2021-02" db="EMBL/GenBank/DDBJ databases">
        <authorList>
            <person name="Nowell W R."/>
        </authorList>
    </citation>
    <scope>NUCLEOTIDE SEQUENCE</scope>
</reference>
<organism evidence="2 3">
    <name type="scientific">Adineta steineri</name>
    <dbReference type="NCBI Taxonomy" id="433720"/>
    <lineage>
        <taxon>Eukaryota</taxon>
        <taxon>Metazoa</taxon>
        <taxon>Spiralia</taxon>
        <taxon>Gnathifera</taxon>
        <taxon>Rotifera</taxon>
        <taxon>Eurotatoria</taxon>
        <taxon>Bdelloidea</taxon>
        <taxon>Adinetida</taxon>
        <taxon>Adinetidae</taxon>
        <taxon>Adineta</taxon>
    </lineage>
</organism>
<proteinExistence type="predicted"/>
<dbReference type="PANTHER" id="PTHR31252">
    <property type="entry name" value="DUF4419 DOMAIN-CONTAINING PROTEIN"/>
    <property type="match status" value="1"/>
</dbReference>
<dbReference type="PANTHER" id="PTHR31252:SF11">
    <property type="entry name" value="DUF4419 DOMAIN-CONTAINING PROTEIN"/>
    <property type="match status" value="1"/>
</dbReference>
<feature type="compositionally biased region" description="Basic residues" evidence="1">
    <location>
        <begin position="621"/>
        <end position="633"/>
    </location>
</feature>
<dbReference type="InterPro" id="IPR025533">
    <property type="entry name" value="DUF4419"/>
</dbReference>
<comment type="caution">
    <text evidence="2">The sequence shown here is derived from an EMBL/GenBank/DDBJ whole genome shotgun (WGS) entry which is preliminary data.</text>
</comment>
<gene>
    <name evidence="2" type="ORF">OKA104_LOCUS9391</name>
</gene>
<accession>A0A818RAD8</accession>
<protein>
    <submittedName>
        <fullName evidence="2">Uncharacterized protein</fullName>
    </submittedName>
</protein>
<evidence type="ECO:0000313" key="3">
    <source>
        <dbReference type="Proteomes" id="UP000663881"/>
    </source>
</evidence>
<feature type="compositionally biased region" description="Basic and acidic residues" evidence="1">
    <location>
        <begin position="488"/>
        <end position="502"/>
    </location>
</feature>
<dbReference type="AlphaFoldDB" id="A0A818RAD8"/>
<feature type="region of interest" description="Disordered" evidence="1">
    <location>
        <begin position="471"/>
        <end position="526"/>
    </location>
</feature>
<feature type="region of interest" description="Disordered" evidence="1">
    <location>
        <begin position="602"/>
        <end position="640"/>
    </location>
</feature>
<evidence type="ECO:0000313" key="2">
    <source>
        <dbReference type="EMBL" id="CAF3654477.1"/>
    </source>
</evidence>
<dbReference type="EMBL" id="CAJOAY010000397">
    <property type="protein sequence ID" value="CAF3654477.1"/>
    <property type="molecule type" value="Genomic_DNA"/>
</dbReference>
<name>A0A818RAD8_9BILA</name>